<reference evidence="1 2" key="1">
    <citation type="journal article" date="2021" name="Front. Genet.">
        <title>Chromosome-Level Genome Assembly Reveals Significant Gene Expansion in the Toll and IMD Signaling Pathways of Dendrolimus kikuchii.</title>
        <authorList>
            <person name="Zhou J."/>
            <person name="Wu P."/>
            <person name="Xiong Z."/>
            <person name="Liu N."/>
            <person name="Zhao N."/>
            <person name="Ji M."/>
            <person name="Qiu Y."/>
            <person name="Yang B."/>
        </authorList>
    </citation>
    <scope>NUCLEOTIDE SEQUENCE [LARGE SCALE GENOMIC DNA]</scope>
    <source>
        <strain evidence="1">Ann1</strain>
    </source>
</reference>
<organism evidence="1 2">
    <name type="scientific">Dendrolimus kikuchii</name>
    <dbReference type="NCBI Taxonomy" id="765133"/>
    <lineage>
        <taxon>Eukaryota</taxon>
        <taxon>Metazoa</taxon>
        <taxon>Ecdysozoa</taxon>
        <taxon>Arthropoda</taxon>
        <taxon>Hexapoda</taxon>
        <taxon>Insecta</taxon>
        <taxon>Pterygota</taxon>
        <taxon>Neoptera</taxon>
        <taxon>Endopterygota</taxon>
        <taxon>Lepidoptera</taxon>
        <taxon>Glossata</taxon>
        <taxon>Ditrysia</taxon>
        <taxon>Bombycoidea</taxon>
        <taxon>Lasiocampidae</taxon>
        <taxon>Dendrolimus</taxon>
    </lineage>
</organism>
<name>A0ACC1DJW8_9NEOP</name>
<protein>
    <submittedName>
        <fullName evidence="1">Uncharacterized protein</fullName>
    </submittedName>
</protein>
<dbReference type="EMBL" id="CM034387">
    <property type="protein sequence ID" value="KAJ0183958.1"/>
    <property type="molecule type" value="Genomic_DNA"/>
</dbReference>
<comment type="caution">
    <text evidence="1">The sequence shown here is derived from an EMBL/GenBank/DDBJ whole genome shotgun (WGS) entry which is preliminary data.</text>
</comment>
<sequence>MSLVEIVYHNENIYTILDKPPPEAPKTPRYQSKLEKELKETKIPQLRRTFGYAEVPLTTPDQFLKKGQGIGQAVKKSDHKCFVTGNLPPVPKRSPPGKKPEKPKINFKVVNIKKAIKVKGKPVEPRLVDTRDGHIKKIKGSGEVPEYCLRPDFGQMPTYLVKRNRKIQNALEKIRLAEENRESLCKIINEEERQKLLSDLKHNWALMQKAFLQLPMLTDTIPKILKKTKMEQELKQLEKDIALIESNPYIYIYE</sequence>
<dbReference type="Proteomes" id="UP000824533">
    <property type="component" value="Linkage Group LG01"/>
</dbReference>
<gene>
    <name evidence="1" type="ORF">K1T71_000381</name>
</gene>
<accession>A0ACC1DJW8</accession>
<proteinExistence type="predicted"/>
<evidence type="ECO:0000313" key="2">
    <source>
        <dbReference type="Proteomes" id="UP000824533"/>
    </source>
</evidence>
<evidence type="ECO:0000313" key="1">
    <source>
        <dbReference type="EMBL" id="KAJ0183958.1"/>
    </source>
</evidence>
<keyword evidence="2" id="KW-1185">Reference proteome</keyword>